<sequence>MIEVTRLNDEQFVLNALYIETIQTLPDTTITLTNGKKYFVKESKEEILERVTAFYQKVGLAGICDKVGWSKGEPESD</sequence>
<dbReference type="PANTHER" id="PTHR39185">
    <property type="entry name" value="SWARMING MOTILITY PROTEIN SWRD"/>
    <property type="match status" value="1"/>
</dbReference>
<keyword evidence="1" id="KW-0282">Flagellum</keyword>
<proteinExistence type="predicted"/>
<evidence type="ECO:0000313" key="2">
    <source>
        <dbReference type="Proteomes" id="UP000294650"/>
    </source>
</evidence>
<name>A0A4R3NDQ8_9BACI</name>
<organism evidence="1 2">
    <name type="scientific">Melghiribacillus thermohalophilus</name>
    <dbReference type="NCBI Taxonomy" id="1324956"/>
    <lineage>
        <taxon>Bacteria</taxon>
        <taxon>Bacillati</taxon>
        <taxon>Bacillota</taxon>
        <taxon>Bacilli</taxon>
        <taxon>Bacillales</taxon>
        <taxon>Bacillaceae</taxon>
        <taxon>Melghiribacillus</taxon>
    </lineage>
</organism>
<keyword evidence="1" id="KW-0966">Cell projection</keyword>
<keyword evidence="1" id="KW-0969">Cilium</keyword>
<gene>
    <name evidence="1" type="ORF">EDD68_101118</name>
</gene>
<dbReference type="RefSeq" id="WP_132370088.1">
    <property type="nucleotide sequence ID" value="NZ_SMAN01000001.1"/>
</dbReference>
<keyword evidence="2" id="KW-1185">Reference proteome</keyword>
<dbReference type="Proteomes" id="UP000294650">
    <property type="component" value="Unassembled WGS sequence"/>
</dbReference>
<evidence type="ECO:0000313" key="1">
    <source>
        <dbReference type="EMBL" id="TCT26765.1"/>
    </source>
</evidence>
<protein>
    <submittedName>
        <fullName evidence="1">Flagellar protein FlbD</fullName>
    </submittedName>
</protein>
<dbReference type="InterPro" id="IPR009384">
    <property type="entry name" value="SwrD-like"/>
</dbReference>
<dbReference type="OrthoDB" id="9799862at2"/>
<accession>A0A4R3NDQ8</accession>
<dbReference type="Pfam" id="PF06289">
    <property type="entry name" value="FlbD"/>
    <property type="match status" value="1"/>
</dbReference>
<dbReference type="PANTHER" id="PTHR39185:SF1">
    <property type="entry name" value="SWARMING MOTILITY PROTEIN SWRD"/>
    <property type="match status" value="1"/>
</dbReference>
<dbReference type="EMBL" id="SMAN01000001">
    <property type="protein sequence ID" value="TCT26765.1"/>
    <property type="molecule type" value="Genomic_DNA"/>
</dbReference>
<dbReference type="AlphaFoldDB" id="A0A4R3NDQ8"/>
<comment type="caution">
    <text evidence="1">The sequence shown here is derived from an EMBL/GenBank/DDBJ whole genome shotgun (WGS) entry which is preliminary data.</text>
</comment>
<reference evidence="1 2" key="1">
    <citation type="submission" date="2019-03" db="EMBL/GenBank/DDBJ databases">
        <title>Genomic Encyclopedia of Type Strains, Phase IV (KMG-IV): sequencing the most valuable type-strain genomes for metagenomic binning, comparative biology and taxonomic classification.</title>
        <authorList>
            <person name="Goeker M."/>
        </authorList>
    </citation>
    <scope>NUCLEOTIDE SEQUENCE [LARGE SCALE GENOMIC DNA]</scope>
    <source>
        <strain evidence="1 2">DSM 25894</strain>
    </source>
</reference>